<dbReference type="PANTHER" id="PTHR31156">
    <property type="entry name" value="WBSCR19-LIKE PROTEIN"/>
    <property type="match status" value="1"/>
</dbReference>
<dbReference type="RefSeq" id="XP_020862836.1">
    <property type="nucleotide sequence ID" value="XM_021007177.1"/>
</dbReference>
<name>A0A6P5M3M1_PHACI</name>
<organism evidence="3 4">
    <name type="scientific">Phascolarctos cinereus</name>
    <name type="common">Koala</name>
    <dbReference type="NCBI Taxonomy" id="38626"/>
    <lineage>
        <taxon>Eukaryota</taxon>
        <taxon>Metazoa</taxon>
        <taxon>Chordata</taxon>
        <taxon>Craniata</taxon>
        <taxon>Vertebrata</taxon>
        <taxon>Euteleostomi</taxon>
        <taxon>Mammalia</taxon>
        <taxon>Metatheria</taxon>
        <taxon>Diprotodontia</taxon>
        <taxon>Phascolarctidae</taxon>
        <taxon>Phascolarctos</taxon>
    </lineage>
</organism>
<evidence type="ECO:0000256" key="1">
    <source>
        <dbReference type="ARBA" id="ARBA00010932"/>
    </source>
</evidence>
<dbReference type="Pfam" id="PF11357">
    <property type="entry name" value="Spy1"/>
    <property type="match status" value="1"/>
</dbReference>
<feature type="chain" id="PRO_5028333749" evidence="2">
    <location>
        <begin position="29"/>
        <end position="225"/>
    </location>
</feature>
<dbReference type="InParanoid" id="A0A6P5M3M1"/>
<dbReference type="AlphaFoldDB" id="A0A6P5M3M1"/>
<dbReference type="GO" id="GO:0019901">
    <property type="term" value="F:protein kinase binding"/>
    <property type="evidence" value="ECO:0007669"/>
    <property type="project" value="InterPro"/>
</dbReference>
<gene>
    <name evidence="4" type="primary">LOC110222259</name>
</gene>
<reference evidence="4" key="1">
    <citation type="submission" date="2025-08" db="UniProtKB">
        <authorList>
            <consortium name="RefSeq"/>
        </authorList>
    </citation>
    <scope>IDENTIFICATION</scope>
    <source>
        <tissue evidence="4">Spleen</tissue>
    </source>
</reference>
<evidence type="ECO:0000256" key="2">
    <source>
        <dbReference type="SAM" id="SignalP"/>
    </source>
</evidence>
<evidence type="ECO:0000313" key="3">
    <source>
        <dbReference type="Proteomes" id="UP000515140"/>
    </source>
</evidence>
<keyword evidence="3" id="KW-1185">Reference proteome</keyword>
<sequence length="225" mass="26447">MESSGNEDPLWCLLSLILIFSLVASLLATPNVTIETYLPLTSEDITQSPSLSEKRNESRQKRKRNVWSVIESTDTKLVLKRRKIADFRPEDLKAFFRLLEDPVIRKFLDSDSHFKVADKYLLSVAVEYSGRVTLPAYTHNRVRFLVAPFIANQIEEDDMKSKFSMMPVLFGKRLWHSLYYDFRRVQRKFIVAMNWRVLVTCQICDEIQAQAPTHWVWERDRDLLT</sequence>
<dbReference type="GeneID" id="110222259"/>
<protein>
    <submittedName>
        <fullName evidence="4">Speedy protein E4A-like</fullName>
    </submittedName>
</protein>
<comment type="similarity">
    <text evidence="1">Belongs to the Speedy/Ringo family.</text>
</comment>
<dbReference type="KEGG" id="pcw:110222259"/>
<feature type="signal peptide" evidence="2">
    <location>
        <begin position="1"/>
        <end position="28"/>
    </location>
</feature>
<keyword evidence="2" id="KW-0732">Signal</keyword>
<dbReference type="Proteomes" id="UP000515140">
    <property type="component" value="Unplaced"/>
</dbReference>
<accession>A0A6P5M3M1</accession>
<dbReference type="InterPro" id="IPR020984">
    <property type="entry name" value="Speedy"/>
</dbReference>
<dbReference type="InterPro" id="IPR057742">
    <property type="entry name" value="Speedy_E"/>
</dbReference>
<evidence type="ECO:0000313" key="4">
    <source>
        <dbReference type="RefSeq" id="XP_020862836.1"/>
    </source>
</evidence>
<proteinExistence type="inferred from homology"/>